<accession>A0AAN9P654</accession>
<protein>
    <recommendedName>
        <fullName evidence="1">TIR domain-containing protein</fullName>
    </recommendedName>
</protein>
<dbReference type="EMBL" id="JAYKXN010000005">
    <property type="protein sequence ID" value="KAK7286760.1"/>
    <property type="molecule type" value="Genomic_DNA"/>
</dbReference>
<comment type="caution">
    <text evidence="2">The sequence shown here is derived from an EMBL/GenBank/DDBJ whole genome shotgun (WGS) entry which is preliminary data.</text>
</comment>
<dbReference type="SUPFAM" id="SSF52058">
    <property type="entry name" value="L domain-like"/>
    <property type="match status" value="1"/>
</dbReference>
<name>A0AAN9P654_CLITE</name>
<keyword evidence="3" id="KW-1185">Reference proteome</keyword>
<sequence length="660" mass="74458">MESHSVSGQVVFPVFYHVTPSYIRYLTETDGEALYANKAKDALLSKKDKLENRTKDPFVGMWKKALRDAKALAGWDVRHYSNESNIVKEIVSEVLKRVDKTYLSITNFPVGLTSRVHHVIKFLQKPNRGVCMGTRAIEGLAMKMQRTSGFCVNAKAFKKMMRLRLLQLNYVKLVGEYEYLPKHLRWLYWRGFPLQYIPDNFPLGNAAAIDLKYSNLQIVWKEPQIDMLEEDIVRMESLTTLIADNTSVKQVPFSIVRSKNIEYLSLCGYEGLARDVLPSIIWSWMSPSTNLVSCIQPFGSMSTSLISMNIQDENLCELFPVLGGLANLRSISVQFESEFHLAKEFRRILDDLCDINLTELKRTSHASQIPEKATGAHLIGMGSYHQVINRLSKNISEGLAANGSGDFSLPSHNHPYWLAYTGQGNSVHFRVPEDRDHLMKGMILCVVYSSTSVSMAIECLKGVLIVNYTKCTVQIYRRDTTMSFNDVDWQAIISNLGPGDNVEIFVAFGHGLTVRNTTAYLIYNQSITVELESPINIKTSLQPSPIVTIEFPCNMKKNLSPTVAIELPCKMETDPHPNVTIEIPGNTKTNPSPNVTIDSSSNMKMELSSDVKLDLSSDVKLDPVPNVNLDRSPEPKKSIYSRLTKTMRACLCLNRDFHNF</sequence>
<dbReference type="Gene3D" id="3.40.50.10140">
    <property type="entry name" value="Toll/interleukin-1 receptor homology (TIR) domain"/>
    <property type="match status" value="1"/>
</dbReference>
<gene>
    <name evidence="2" type="ORF">RJT34_21983</name>
</gene>
<evidence type="ECO:0000313" key="3">
    <source>
        <dbReference type="Proteomes" id="UP001359559"/>
    </source>
</evidence>
<feature type="domain" description="TIR" evidence="1">
    <location>
        <begin position="3"/>
        <end position="107"/>
    </location>
</feature>
<organism evidence="2 3">
    <name type="scientific">Clitoria ternatea</name>
    <name type="common">Butterfly pea</name>
    <dbReference type="NCBI Taxonomy" id="43366"/>
    <lineage>
        <taxon>Eukaryota</taxon>
        <taxon>Viridiplantae</taxon>
        <taxon>Streptophyta</taxon>
        <taxon>Embryophyta</taxon>
        <taxon>Tracheophyta</taxon>
        <taxon>Spermatophyta</taxon>
        <taxon>Magnoliopsida</taxon>
        <taxon>eudicotyledons</taxon>
        <taxon>Gunneridae</taxon>
        <taxon>Pentapetalae</taxon>
        <taxon>rosids</taxon>
        <taxon>fabids</taxon>
        <taxon>Fabales</taxon>
        <taxon>Fabaceae</taxon>
        <taxon>Papilionoideae</taxon>
        <taxon>50 kb inversion clade</taxon>
        <taxon>NPAAA clade</taxon>
        <taxon>indigoferoid/millettioid clade</taxon>
        <taxon>Phaseoleae</taxon>
        <taxon>Clitoria</taxon>
    </lineage>
</organism>
<dbReference type="Pfam" id="PF01582">
    <property type="entry name" value="TIR"/>
    <property type="match status" value="1"/>
</dbReference>
<dbReference type="GO" id="GO:0007165">
    <property type="term" value="P:signal transduction"/>
    <property type="evidence" value="ECO:0007669"/>
    <property type="project" value="InterPro"/>
</dbReference>
<dbReference type="InterPro" id="IPR032675">
    <property type="entry name" value="LRR_dom_sf"/>
</dbReference>
<dbReference type="InterPro" id="IPR044974">
    <property type="entry name" value="Disease_R_plants"/>
</dbReference>
<evidence type="ECO:0000313" key="2">
    <source>
        <dbReference type="EMBL" id="KAK7286760.1"/>
    </source>
</evidence>
<reference evidence="2 3" key="1">
    <citation type="submission" date="2024-01" db="EMBL/GenBank/DDBJ databases">
        <title>The genomes of 5 underutilized Papilionoideae crops provide insights into root nodulation and disease resistance.</title>
        <authorList>
            <person name="Yuan L."/>
        </authorList>
    </citation>
    <scope>NUCLEOTIDE SEQUENCE [LARGE SCALE GENOMIC DNA]</scope>
    <source>
        <strain evidence="2">LY-2023</strain>
        <tissue evidence="2">Leaf</tissue>
    </source>
</reference>
<dbReference type="AlphaFoldDB" id="A0AAN9P654"/>
<evidence type="ECO:0000259" key="1">
    <source>
        <dbReference type="Pfam" id="PF01582"/>
    </source>
</evidence>
<dbReference type="PANTHER" id="PTHR11017">
    <property type="entry name" value="LEUCINE-RICH REPEAT-CONTAINING PROTEIN"/>
    <property type="match status" value="1"/>
</dbReference>
<dbReference type="Proteomes" id="UP001359559">
    <property type="component" value="Unassembled WGS sequence"/>
</dbReference>
<dbReference type="PANTHER" id="PTHR11017:SF385">
    <property type="entry name" value="DISEASE RESISTANCE PROTEIN (TIR-NBS-LRR CLASS)-RELATED"/>
    <property type="match status" value="1"/>
</dbReference>
<dbReference type="InterPro" id="IPR000157">
    <property type="entry name" value="TIR_dom"/>
</dbReference>
<dbReference type="InterPro" id="IPR035897">
    <property type="entry name" value="Toll_tir_struct_dom_sf"/>
</dbReference>
<proteinExistence type="predicted"/>
<dbReference type="Gene3D" id="3.80.10.10">
    <property type="entry name" value="Ribonuclease Inhibitor"/>
    <property type="match status" value="1"/>
</dbReference>
<dbReference type="GO" id="GO:0006952">
    <property type="term" value="P:defense response"/>
    <property type="evidence" value="ECO:0007669"/>
    <property type="project" value="InterPro"/>
</dbReference>